<protein>
    <submittedName>
        <fullName evidence="2">Uncharacterized protein</fullName>
    </submittedName>
</protein>
<dbReference type="OrthoDB" id="7778961at2"/>
<accession>A0A239PMY0</accession>
<gene>
    <name evidence="2" type="ORF">SAMN05444959_102178</name>
</gene>
<feature type="compositionally biased region" description="Basic and acidic residues" evidence="1">
    <location>
        <begin position="131"/>
        <end position="142"/>
    </location>
</feature>
<name>A0A239PMY0_9RHOB</name>
<dbReference type="Proteomes" id="UP000198307">
    <property type="component" value="Unassembled WGS sequence"/>
</dbReference>
<feature type="region of interest" description="Disordered" evidence="1">
    <location>
        <begin position="31"/>
        <end position="250"/>
    </location>
</feature>
<feature type="compositionally biased region" description="Low complexity" evidence="1">
    <location>
        <begin position="230"/>
        <end position="241"/>
    </location>
</feature>
<feature type="compositionally biased region" description="Low complexity" evidence="1">
    <location>
        <begin position="202"/>
        <end position="217"/>
    </location>
</feature>
<organism evidence="2 3">
    <name type="scientific">Paracoccus seriniphilus</name>
    <dbReference type="NCBI Taxonomy" id="184748"/>
    <lineage>
        <taxon>Bacteria</taxon>
        <taxon>Pseudomonadati</taxon>
        <taxon>Pseudomonadota</taxon>
        <taxon>Alphaproteobacteria</taxon>
        <taxon>Rhodobacterales</taxon>
        <taxon>Paracoccaceae</taxon>
        <taxon>Paracoccus</taxon>
    </lineage>
</organism>
<sequence length="250" mass="25235">MARGFWTGLGHGAALSAGLLAVMSVVIPMSDENNTNETPAGIASRPDEAADSADANAARPAPSETAAPPAADAPLAGAVDLPVGSEFGRGDDIAPRQPAPLAAPSARSGPRDAPAVAAPAAEPAPVAITGDNERPQTQDDPRQPAQITASGSSEGPELTRPAALDSPVLNVAPQMAISAEQDQTPETRFVFEERPAPEEPKPVAAATAPRQPAASPAVEDGAERAPAMPSPGLDLSLPPDLSDLRSLGRD</sequence>
<evidence type="ECO:0000256" key="1">
    <source>
        <dbReference type="SAM" id="MobiDB-lite"/>
    </source>
</evidence>
<evidence type="ECO:0000313" key="2">
    <source>
        <dbReference type="EMBL" id="SNT71664.1"/>
    </source>
</evidence>
<dbReference type="AlphaFoldDB" id="A0A239PMY0"/>
<reference evidence="2 3" key="1">
    <citation type="submission" date="2017-07" db="EMBL/GenBank/DDBJ databases">
        <authorList>
            <person name="Sun Z.S."/>
            <person name="Albrecht U."/>
            <person name="Echele G."/>
            <person name="Lee C.C."/>
        </authorList>
    </citation>
    <scope>NUCLEOTIDE SEQUENCE [LARGE SCALE GENOMIC DNA]</scope>
    <source>
        <strain evidence="2 3">DSM 14827</strain>
    </source>
</reference>
<evidence type="ECO:0000313" key="3">
    <source>
        <dbReference type="Proteomes" id="UP000198307"/>
    </source>
</evidence>
<feature type="compositionally biased region" description="Low complexity" evidence="1">
    <location>
        <begin position="52"/>
        <end position="78"/>
    </location>
</feature>
<proteinExistence type="predicted"/>
<keyword evidence="3" id="KW-1185">Reference proteome</keyword>
<feature type="compositionally biased region" description="Basic and acidic residues" evidence="1">
    <location>
        <begin position="189"/>
        <end position="201"/>
    </location>
</feature>
<dbReference type="EMBL" id="FZQB01000002">
    <property type="protein sequence ID" value="SNT71664.1"/>
    <property type="molecule type" value="Genomic_DNA"/>
</dbReference>
<dbReference type="RefSeq" id="WP_089343024.1">
    <property type="nucleotide sequence ID" value="NZ_CP067129.1"/>
</dbReference>
<feature type="compositionally biased region" description="Low complexity" evidence="1">
    <location>
        <begin position="113"/>
        <end position="127"/>
    </location>
</feature>